<dbReference type="Pfam" id="PF13439">
    <property type="entry name" value="Glyco_transf_4"/>
    <property type="match status" value="1"/>
</dbReference>
<feature type="domain" description="Glycosyl transferase family 1" evidence="4">
    <location>
        <begin position="189"/>
        <end position="331"/>
    </location>
</feature>
<feature type="domain" description="Glycosyltransferase subfamily 4-like N-terminal" evidence="5">
    <location>
        <begin position="15"/>
        <end position="178"/>
    </location>
</feature>
<dbReference type="InterPro" id="IPR011875">
    <property type="entry name" value="M1P_synthase"/>
</dbReference>
<dbReference type="GO" id="GO:0009250">
    <property type="term" value="P:glucan biosynthetic process"/>
    <property type="evidence" value="ECO:0007669"/>
    <property type="project" value="InterPro"/>
</dbReference>
<dbReference type="KEGG" id="mdb:OVN18_12110"/>
<dbReference type="SUPFAM" id="SSF53756">
    <property type="entry name" value="UDP-Glycosyltransferase/glycogen phosphorylase"/>
    <property type="match status" value="1"/>
</dbReference>
<evidence type="ECO:0000313" key="6">
    <source>
        <dbReference type="EMBL" id="WAB81266.1"/>
    </source>
</evidence>
<keyword evidence="7" id="KW-1185">Reference proteome</keyword>
<evidence type="ECO:0000256" key="1">
    <source>
        <dbReference type="ARBA" id="ARBA00021292"/>
    </source>
</evidence>
<accession>A0A9E8MKM1</accession>
<reference evidence="6" key="1">
    <citation type="submission" date="2022-11" db="EMBL/GenBank/DDBJ databases">
        <title>Description of Microcella daejonensis nov. sp, isolated from riverside soil.</title>
        <authorList>
            <person name="Molina K.M."/>
            <person name="Kim S.B."/>
        </authorList>
    </citation>
    <scope>NUCLEOTIDE SEQUENCE</scope>
    <source>
        <strain evidence="6">MMS21-STM12</strain>
    </source>
</reference>
<protein>
    <recommendedName>
        <fullName evidence="1">D-inositol 3-phosphate glycosyltransferase</fullName>
    </recommendedName>
</protein>
<dbReference type="GO" id="GO:0016757">
    <property type="term" value="F:glycosyltransferase activity"/>
    <property type="evidence" value="ECO:0007669"/>
    <property type="project" value="UniProtKB-KW"/>
</dbReference>
<evidence type="ECO:0000256" key="2">
    <source>
        <dbReference type="ARBA" id="ARBA00022676"/>
    </source>
</evidence>
<evidence type="ECO:0000259" key="5">
    <source>
        <dbReference type="Pfam" id="PF13439"/>
    </source>
</evidence>
<dbReference type="GO" id="GO:1901137">
    <property type="term" value="P:carbohydrate derivative biosynthetic process"/>
    <property type="evidence" value="ECO:0007669"/>
    <property type="project" value="UniProtKB-ARBA"/>
</dbReference>
<evidence type="ECO:0000313" key="7">
    <source>
        <dbReference type="Proteomes" id="UP001164706"/>
    </source>
</evidence>
<evidence type="ECO:0000259" key="4">
    <source>
        <dbReference type="Pfam" id="PF00534"/>
    </source>
</evidence>
<dbReference type="InterPro" id="IPR050194">
    <property type="entry name" value="Glycosyltransferase_grp1"/>
</dbReference>
<dbReference type="InterPro" id="IPR028098">
    <property type="entry name" value="Glyco_trans_4-like_N"/>
</dbReference>
<dbReference type="PANTHER" id="PTHR45947">
    <property type="entry name" value="SULFOQUINOVOSYL TRANSFERASE SQD2"/>
    <property type="match status" value="1"/>
</dbReference>
<dbReference type="Gene3D" id="3.40.50.2000">
    <property type="entry name" value="Glycogen Phosphorylase B"/>
    <property type="match status" value="2"/>
</dbReference>
<keyword evidence="3 6" id="KW-0808">Transferase</keyword>
<name>A0A9E8MKM1_9MICO</name>
<dbReference type="NCBIfam" id="TIGR02149">
    <property type="entry name" value="glgA_Coryne"/>
    <property type="match status" value="1"/>
</dbReference>
<evidence type="ECO:0000256" key="3">
    <source>
        <dbReference type="ARBA" id="ARBA00022679"/>
    </source>
</evidence>
<dbReference type="RefSeq" id="WP_267781014.1">
    <property type="nucleotide sequence ID" value="NZ_CP113089.1"/>
</dbReference>
<sequence>MRVDVISREYPPEVYGGAGVHVAELVRALRSELEVRVRCFGAPREEEGTQAYLVPGILAGANPALATLGVDLAIAEDVAGADLVHSHTWYANAAGQLAQMLHGIPHVVTAHSLEPLRPWKAEQLGGGYRISSWIEKQAFETADAVIAVSDGMRRDILRSYPSLDEARVSVIHNGIDLEGWRRTIDPDFVRSLGIDPDRPTVVFVGRITRQKGLPYLLQAMRRLPHDVQLVLCAGAPDTPEILREVQEGVAALQSERTGVVWIERMLPQHELATVLSHATVFVCPSVYEPLGIVNLEAMACGVAVVGTATGGIPEVVDDGVTGRLVPIEQMQDGTGTPIDPERFVGDLADVLREVVMDAPRAHAMGEAGRHRAEQHFAWDAIAQRTRSLYKSLLV</sequence>
<dbReference type="Pfam" id="PF00534">
    <property type="entry name" value="Glycos_transf_1"/>
    <property type="match status" value="1"/>
</dbReference>
<dbReference type="EMBL" id="CP113089">
    <property type="protein sequence ID" value="WAB81266.1"/>
    <property type="molecule type" value="Genomic_DNA"/>
</dbReference>
<dbReference type="AlphaFoldDB" id="A0A9E8MKM1"/>
<proteinExistence type="predicted"/>
<dbReference type="CDD" id="cd03801">
    <property type="entry name" value="GT4_PimA-like"/>
    <property type="match status" value="1"/>
</dbReference>
<dbReference type="InterPro" id="IPR001296">
    <property type="entry name" value="Glyco_trans_1"/>
</dbReference>
<dbReference type="PANTHER" id="PTHR45947:SF3">
    <property type="entry name" value="SULFOQUINOVOSYL TRANSFERASE SQD2"/>
    <property type="match status" value="1"/>
</dbReference>
<keyword evidence="2 6" id="KW-0328">Glycosyltransferase</keyword>
<gene>
    <name evidence="6" type="primary">glgA</name>
    <name evidence="6" type="ORF">OVN18_12110</name>
</gene>
<dbReference type="Proteomes" id="UP001164706">
    <property type="component" value="Chromosome"/>
</dbReference>
<organism evidence="6 7">
    <name type="scientific">Microcella daejeonensis</name>
    <dbReference type="NCBI Taxonomy" id="2994971"/>
    <lineage>
        <taxon>Bacteria</taxon>
        <taxon>Bacillati</taxon>
        <taxon>Actinomycetota</taxon>
        <taxon>Actinomycetes</taxon>
        <taxon>Micrococcales</taxon>
        <taxon>Microbacteriaceae</taxon>
        <taxon>Microcella</taxon>
    </lineage>
</organism>